<dbReference type="Proteomes" id="UP000626092">
    <property type="component" value="Unassembled WGS sequence"/>
</dbReference>
<dbReference type="AlphaFoldDB" id="A0A834L9K9"/>
<reference evidence="9" key="1">
    <citation type="submission" date="2019-11" db="EMBL/GenBank/DDBJ databases">
        <authorList>
            <person name="Liu Y."/>
            <person name="Hou J."/>
            <person name="Li T.-Q."/>
            <person name="Guan C.-H."/>
            <person name="Wu X."/>
            <person name="Wu H.-Z."/>
            <person name="Ling F."/>
            <person name="Zhang R."/>
            <person name="Shi X.-G."/>
            <person name="Ren J.-P."/>
            <person name="Chen E.-F."/>
            <person name="Sun J.-M."/>
        </authorList>
    </citation>
    <scope>NUCLEOTIDE SEQUENCE</scope>
    <source>
        <strain evidence="9">Adult_tree_wgs_1</strain>
        <tissue evidence="9">Leaves</tissue>
    </source>
</reference>
<keyword evidence="3" id="KW-0964">Secreted</keyword>
<dbReference type="SMART" id="SM01045">
    <property type="entry name" value="BURP"/>
    <property type="match status" value="1"/>
</dbReference>
<sequence length="375" mass="42026">MWVTAAEAGANPFTLKASLIHYWKIQISKNLPKPWFLLNKASPFTAVESDAFSKPANDRNAIANHLQCSSTDLLCFPDLSPTLDKHNNNADYKASVGDSGNAAVDSFPNYIDQSIVGDDGFAKYDKSSTSSMGMMMGCKAMNRWVEPVDFAISVLERKLMVRTTENNERSKKGRYDWKGYRDQRRESHQVKEVDKLDKKTKVKINHGVAICHVDTSSWSAGHRAFMALGLGLCKIEFGYGSEEDVCELGGGVYQVGLELGGGVFRVGVEVEILARYWEGFFSIVEMLNWTAHDSPKCCFSNAAVLELTIWFSNADAADLLSLMLLFWSSIFYATAVTVQYFEDLWRYQYAAIQEMVFQLVVVGYLSTCYCYGVQN</sequence>
<keyword evidence="7" id="KW-0812">Transmembrane</keyword>
<dbReference type="GO" id="GO:0048046">
    <property type="term" value="C:apoplast"/>
    <property type="evidence" value="ECO:0007669"/>
    <property type="project" value="UniProtKB-SubCell"/>
</dbReference>
<evidence type="ECO:0000256" key="3">
    <source>
        <dbReference type="ARBA" id="ARBA00022512"/>
    </source>
</evidence>
<proteinExistence type="predicted"/>
<protein>
    <recommendedName>
        <fullName evidence="8">BURP domain-containing protein</fullName>
    </recommendedName>
</protein>
<dbReference type="InterPro" id="IPR004873">
    <property type="entry name" value="BURP_dom"/>
</dbReference>
<dbReference type="PANTHER" id="PTHR31458:SF2">
    <property type="entry name" value="POLYGALACTURONASE 1 BETA-LIKE PROTEIN 2"/>
    <property type="match status" value="1"/>
</dbReference>
<evidence type="ECO:0000256" key="2">
    <source>
        <dbReference type="ARBA" id="ARBA00004271"/>
    </source>
</evidence>
<keyword evidence="7" id="KW-1133">Transmembrane helix</keyword>
<accession>A0A834L9K9</accession>
<dbReference type="EMBL" id="WJXA01000012">
    <property type="protein sequence ID" value="KAF7124998.1"/>
    <property type="molecule type" value="Genomic_DNA"/>
</dbReference>
<keyword evidence="5" id="KW-0732">Signal</keyword>
<keyword evidence="10" id="KW-1185">Reference proteome</keyword>
<evidence type="ECO:0000256" key="4">
    <source>
        <dbReference type="ARBA" id="ARBA00022523"/>
    </source>
</evidence>
<feature type="transmembrane region" description="Helical" evidence="7">
    <location>
        <begin position="319"/>
        <end position="341"/>
    </location>
</feature>
<evidence type="ECO:0000256" key="6">
    <source>
        <dbReference type="ARBA" id="ARBA00023180"/>
    </source>
</evidence>
<name>A0A834L9K9_RHOSS</name>
<organism evidence="9 10">
    <name type="scientific">Rhododendron simsii</name>
    <name type="common">Sims's rhododendron</name>
    <dbReference type="NCBI Taxonomy" id="118357"/>
    <lineage>
        <taxon>Eukaryota</taxon>
        <taxon>Viridiplantae</taxon>
        <taxon>Streptophyta</taxon>
        <taxon>Embryophyta</taxon>
        <taxon>Tracheophyta</taxon>
        <taxon>Spermatophyta</taxon>
        <taxon>Magnoliopsida</taxon>
        <taxon>eudicotyledons</taxon>
        <taxon>Gunneridae</taxon>
        <taxon>Pentapetalae</taxon>
        <taxon>asterids</taxon>
        <taxon>Ericales</taxon>
        <taxon>Ericaceae</taxon>
        <taxon>Ericoideae</taxon>
        <taxon>Rhodoreae</taxon>
        <taxon>Rhododendron</taxon>
    </lineage>
</organism>
<evidence type="ECO:0000313" key="9">
    <source>
        <dbReference type="EMBL" id="KAF7124998.1"/>
    </source>
</evidence>
<keyword evidence="4" id="KW-0052">Apoplast</keyword>
<evidence type="ECO:0000259" key="8">
    <source>
        <dbReference type="SMART" id="SM01045"/>
    </source>
</evidence>
<keyword evidence="7" id="KW-0472">Membrane</keyword>
<evidence type="ECO:0000313" key="10">
    <source>
        <dbReference type="Proteomes" id="UP000626092"/>
    </source>
</evidence>
<dbReference type="OrthoDB" id="1909293at2759"/>
<keyword evidence="3" id="KW-0134">Cell wall</keyword>
<keyword evidence="6" id="KW-0325">Glycoprotein</keyword>
<dbReference type="InterPro" id="IPR051897">
    <property type="entry name" value="PG-associated_BURP"/>
</dbReference>
<evidence type="ECO:0000256" key="7">
    <source>
        <dbReference type="SAM" id="Phobius"/>
    </source>
</evidence>
<dbReference type="PANTHER" id="PTHR31458">
    <property type="entry name" value="POLYGALACTURONASE 1 BETA-LIKE PROTEIN 2"/>
    <property type="match status" value="1"/>
</dbReference>
<gene>
    <name evidence="9" type="ORF">RHSIM_Rhsim12G0119500</name>
</gene>
<feature type="domain" description="BURP" evidence="8">
    <location>
        <begin position="84"/>
        <end position="250"/>
    </location>
</feature>
<evidence type="ECO:0000256" key="5">
    <source>
        <dbReference type="ARBA" id="ARBA00022729"/>
    </source>
</evidence>
<evidence type="ECO:0000256" key="1">
    <source>
        <dbReference type="ARBA" id="ARBA00004191"/>
    </source>
</evidence>
<comment type="caution">
    <text evidence="9">The sequence shown here is derived from an EMBL/GenBank/DDBJ whole genome shotgun (WGS) entry which is preliminary data.</text>
</comment>
<feature type="transmembrane region" description="Helical" evidence="7">
    <location>
        <begin position="347"/>
        <end position="372"/>
    </location>
</feature>
<comment type="subcellular location">
    <subcellularLocation>
        <location evidence="1">Secreted</location>
        <location evidence="1">Cell wall</location>
    </subcellularLocation>
    <subcellularLocation>
        <location evidence="2">Secreted</location>
        <location evidence="2">Extracellular space</location>
        <location evidence="2">Apoplast</location>
    </subcellularLocation>
</comment>